<evidence type="ECO:0000313" key="10">
    <source>
        <dbReference type="Proteomes" id="UP000010802"/>
    </source>
</evidence>
<dbReference type="RefSeq" id="WP_015295988.1">
    <property type="nucleotide sequence ID" value="NC_015519.1"/>
</dbReference>
<dbReference type="PATRIC" id="fig|1209989.3.peg.3195"/>
<dbReference type="OrthoDB" id="9803192at2"/>
<accession>L0S772</accession>
<proteinExistence type="predicted"/>
<dbReference type="EMBL" id="HF563609">
    <property type="protein sequence ID" value="CCP27667.1"/>
    <property type="molecule type" value="Genomic_DNA"/>
</dbReference>
<keyword evidence="2" id="KW-0004">4Fe-4S</keyword>
<keyword evidence="5" id="KW-0249">Electron transport</keyword>
<keyword evidence="10" id="KW-1185">Reference proteome</keyword>
<dbReference type="GO" id="GO:0046872">
    <property type="term" value="F:metal ion binding"/>
    <property type="evidence" value="ECO:0007669"/>
    <property type="project" value="UniProtKB-KW"/>
</dbReference>
<gene>
    <name evidence="9" type="ordered locus">TEPIRE1_2795</name>
</gene>
<evidence type="ECO:0000256" key="3">
    <source>
        <dbReference type="ARBA" id="ARBA00022723"/>
    </source>
</evidence>
<keyword evidence="7" id="KW-0411">Iron-sulfur</keyword>
<dbReference type="Pfam" id="PF13237">
    <property type="entry name" value="Fer4_10"/>
    <property type="match status" value="1"/>
</dbReference>
<dbReference type="AlphaFoldDB" id="L0S772"/>
<dbReference type="GO" id="GO:0051539">
    <property type="term" value="F:4 iron, 4 sulfur cluster binding"/>
    <property type="evidence" value="ECO:0007669"/>
    <property type="project" value="UniProtKB-KW"/>
</dbReference>
<name>L0S772_TEPAE</name>
<dbReference type="Proteomes" id="UP000010802">
    <property type="component" value="Chromosome"/>
</dbReference>
<evidence type="ECO:0000256" key="1">
    <source>
        <dbReference type="ARBA" id="ARBA00022448"/>
    </source>
</evidence>
<evidence type="ECO:0000256" key="5">
    <source>
        <dbReference type="ARBA" id="ARBA00022982"/>
    </source>
</evidence>
<dbReference type="PROSITE" id="PS51379">
    <property type="entry name" value="4FE4S_FER_2"/>
    <property type="match status" value="2"/>
</dbReference>
<evidence type="ECO:0000256" key="4">
    <source>
        <dbReference type="ARBA" id="ARBA00022737"/>
    </source>
</evidence>
<keyword evidence="6" id="KW-0408">Iron</keyword>
<dbReference type="InterPro" id="IPR017900">
    <property type="entry name" value="4Fe4S_Fe_S_CS"/>
</dbReference>
<evidence type="ECO:0000256" key="7">
    <source>
        <dbReference type="ARBA" id="ARBA00023014"/>
    </source>
</evidence>
<dbReference type="PANTHER" id="PTHR43687">
    <property type="entry name" value="ADENYLYLSULFATE REDUCTASE, BETA SUBUNIT"/>
    <property type="match status" value="1"/>
</dbReference>
<dbReference type="InterPro" id="IPR050572">
    <property type="entry name" value="Fe-S_Ferredoxin"/>
</dbReference>
<dbReference type="SUPFAM" id="SSF54862">
    <property type="entry name" value="4Fe-4S ferredoxins"/>
    <property type="match status" value="1"/>
</dbReference>
<keyword evidence="3" id="KW-0479">Metal-binding</keyword>
<evidence type="ECO:0000256" key="2">
    <source>
        <dbReference type="ARBA" id="ARBA00022485"/>
    </source>
</evidence>
<dbReference type="Gene3D" id="3.30.70.20">
    <property type="match status" value="2"/>
</dbReference>
<evidence type="ECO:0000259" key="8">
    <source>
        <dbReference type="PROSITE" id="PS51379"/>
    </source>
</evidence>
<evidence type="ECO:0000313" key="9">
    <source>
        <dbReference type="EMBL" id="CCP27667.1"/>
    </source>
</evidence>
<feature type="domain" description="4Fe-4S ferredoxin-type" evidence="8">
    <location>
        <begin position="8"/>
        <end position="37"/>
    </location>
</feature>
<sequence>MSKKAYKQRIYIEAEKCVECGACTAVCGAKALYLDKATWKLIYNVQKCQGCMLCVSACPSRAIKSDIEDLPSAVAAAL</sequence>
<dbReference type="HOGENOM" id="CLU_139698_5_6_9"/>
<keyword evidence="1" id="KW-0813">Transport</keyword>
<keyword evidence="4" id="KW-0677">Repeat</keyword>
<dbReference type="PANTHER" id="PTHR43687:SF6">
    <property type="entry name" value="L-ASPARTATE SEMIALDEHYDE SULFURTRANSFERASE IRON-SULFUR SUBUNIT"/>
    <property type="match status" value="1"/>
</dbReference>
<dbReference type="PROSITE" id="PS00198">
    <property type="entry name" value="4FE4S_FER_1"/>
    <property type="match status" value="1"/>
</dbReference>
<evidence type="ECO:0000256" key="6">
    <source>
        <dbReference type="ARBA" id="ARBA00023004"/>
    </source>
</evidence>
<organism evidence="9 10">
    <name type="scientific">Tepidanaerobacter acetatoxydans (strain DSM 21804 / JCM 16047 / Re1)</name>
    <dbReference type="NCBI Taxonomy" id="1209989"/>
    <lineage>
        <taxon>Bacteria</taxon>
        <taxon>Bacillati</taxon>
        <taxon>Bacillota</taxon>
        <taxon>Clostridia</taxon>
        <taxon>Thermosediminibacterales</taxon>
        <taxon>Tepidanaerobacteraceae</taxon>
        <taxon>Tepidanaerobacter</taxon>
    </lineage>
</organism>
<feature type="domain" description="4Fe-4S ferredoxin-type" evidence="8">
    <location>
        <begin position="39"/>
        <end position="68"/>
    </location>
</feature>
<dbReference type="eggNOG" id="COG4231">
    <property type="taxonomic scope" value="Bacteria"/>
</dbReference>
<protein>
    <recommendedName>
        <fullName evidence="8">4Fe-4S ferredoxin-type domain-containing protein</fullName>
    </recommendedName>
</protein>
<dbReference type="InterPro" id="IPR017896">
    <property type="entry name" value="4Fe4S_Fe-S-bd"/>
</dbReference>
<reference evidence="10" key="1">
    <citation type="journal article" date="2013" name="Genome Announc.">
        <title>First genome sequence of a syntrophic acetate-oxidizing bacterium, Tepidanaerobacter acetatoxydans strain Re1.</title>
        <authorList>
            <person name="Manzoor S."/>
            <person name="Bongcam-Rudloff E."/>
            <person name="Schnurer A."/>
            <person name="Muller B."/>
        </authorList>
    </citation>
    <scope>NUCLEOTIDE SEQUENCE [LARGE SCALE GENOMIC DNA]</scope>
    <source>
        <strain evidence="10">Re1</strain>
    </source>
</reference>
<dbReference type="KEGG" id="tae:TepiRe1_2795"/>